<organism evidence="1">
    <name type="scientific">viral metagenome</name>
    <dbReference type="NCBI Taxonomy" id="1070528"/>
    <lineage>
        <taxon>unclassified sequences</taxon>
        <taxon>metagenomes</taxon>
        <taxon>organismal metagenomes</taxon>
    </lineage>
</organism>
<accession>A0A6C0H2T9</accession>
<dbReference type="Pfam" id="PF05794">
    <property type="entry name" value="Tcp11"/>
    <property type="match status" value="1"/>
</dbReference>
<dbReference type="InterPro" id="IPR008862">
    <property type="entry name" value="Tcp11"/>
</dbReference>
<dbReference type="AlphaFoldDB" id="A0A6C0H2T9"/>
<reference evidence="1" key="1">
    <citation type="journal article" date="2020" name="Nature">
        <title>Giant virus diversity and host interactions through global metagenomics.</title>
        <authorList>
            <person name="Schulz F."/>
            <person name="Roux S."/>
            <person name="Paez-Espino D."/>
            <person name="Jungbluth S."/>
            <person name="Walsh D.A."/>
            <person name="Denef V.J."/>
            <person name="McMahon K.D."/>
            <person name="Konstantinidis K.T."/>
            <person name="Eloe-Fadrosh E.A."/>
            <person name="Kyrpides N.C."/>
            <person name="Woyke T."/>
        </authorList>
    </citation>
    <scope>NUCLEOTIDE SEQUENCE</scope>
    <source>
        <strain evidence="1">GVMAG-M-3300023179-62</strain>
    </source>
</reference>
<dbReference type="EMBL" id="MN739859">
    <property type="protein sequence ID" value="QHT74871.1"/>
    <property type="molecule type" value="Genomic_DNA"/>
</dbReference>
<protein>
    <submittedName>
        <fullName evidence="1">Uncharacterized protein</fullName>
    </submittedName>
</protein>
<evidence type="ECO:0000313" key="1">
    <source>
        <dbReference type="EMBL" id="QHT74871.1"/>
    </source>
</evidence>
<name>A0A6C0H2T9_9ZZZZ</name>
<proteinExistence type="predicted"/>
<sequence length="332" mass="38216">MENIRKIFLEQIKPCTDSFNDLSSCLINPNLLADVLLALQKIKPYTRANIRQFLSHYIVYYFPNEVVGKTGDIAERLVNASQSLYDAHLKNETSSIEFVNALNEYMLSFTEWQRFDKQKLAGTYRDTYRLLSEIKVSSPIEIKEPIEKLENTLNKHTAQIFGKNAQKILGVNNQTEDMLREDMVRIEKFVYDSLHDIYWLDIAKQLEENCFDNLCSVIEDVKGCMLTICQKNKTKCDEIEACLDVGFLKNVLNVGMAQNQVKCLLKYCLVFLREYGQPCHDSEIDELTKTTDLLYTPEVINTIQLLVNIIREIGSRMNILVAVVDEIVSNIG</sequence>